<organism evidence="1">
    <name type="scientific">marine metagenome</name>
    <dbReference type="NCBI Taxonomy" id="408172"/>
    <lineage>
        <taxon>unclassified sequences</taxon>
        <taxon>metagenomes</taxon>
        <taxon>ecological metagenomes</taxon>
    </lineage>
</organism>
<sequence>MLPPLTAASQAVGSLVMSKRLHGFFAFLVAASLAAAEEPAVLTLENVPYAKKIVAGEPLRKTF</sequence>
<reference evidence="1" key="1">
    <citation type="submission" date="2018-05" db="EMBL/GenBank/DDBJ databases">
        <authorList>
            <person name="Lanie J.A."/>
            <person name="Ng W.-L."/>
            <person name="Kazmierczak K.M."/>
            <person name="Andrzejewski T.M."/>
            <person name="Davidsen T.M."/>
            <person name="Wayne K.J."/>
            <person name="Tettelin H."/>
            <person name="Glass J.I."/>
            <person name="Rusch D."/>
            <person name="Podicherti R."/>
            <person name="Tsui H.-C.T."/>
            <person name="Winkler M.E."/>
        </authorList>
    </citation>
    <scope>NUCLEOTIDE SEQUENCE</scope>
</reference>
<dbReference type="AlphaFoldDB" id="A0A382UNS1"/>
<gene>
    <name evidence="1" type="ORF">METZ01_LOCUS388778</name>
</gene>
<dbReference type="EMBL" id="UINC01145660">
    <property type="protein sequence ID" value="SVD35924.1"/>
    <property type="molecule type" value="Genomic_DNA"/>
</dbReference>
<evidence type="ECO:0000313" key="1">
    <source>
        <dbReference type="EMBL" id="SVD35924.1"/>
    </source>
</evidence>
<proteinExistence type="predicted"/>
<feature type="non-terminal residue" evidence="1">
    <location>
        <position position="63"/>
    </location>
</feature>
<name>A0A382UNS1_9ZZZZ</name>
<protein>
    <submittedName>
        <fullName evidence="1">Uncharacterized protein</fullName>
    </submittedName>
</protein>
<accession>A0A382UNS1</accession>